<dbReference type="AlphaFoldDB" id="A0A438E9G0"/>
<accession>A0A438E9G0</accession>
<sequence>MVWTMEGTLAPIAKMATIRALIAVTSIHQWHISQMDVKNIFFNGDVKEGVHMVPSPGVSHNLGEVFRLKKSLCGLKQVP</sequence>
<name>A0A438E9G0_VITVI</name>
<evidence type="ECO:0000259" key="1">
    <source>
        <dbReference type="Pfam" id="PF07727"/>
    </source>
</evidence>
<proteinExistence type="predicted"/>
<dbReference type="Pfam" id="PF07727">
    <property type="entry name" value="RVT_2"/>
    <property type="match status" value="1"/>
</dbReference>
<protein>
    <recommendedName>
        <fullName evidence="1">Reverse transcriptase Ty1/copia-type domain-containing protein</fullName>
    </recommendedName>
</protein>
<reference evidence="2 3" key="1">
    <citation type="journal article" date="2018" name="PLoS Genet.">
        <title>Population sequencing reveals clonal diversity and ancestral inbreeding in the grapevine cultivar Chardonnay.</title>
        <authorList>
            <person name="Roach M.J."/>
            <person name="Johnson D.L."/>
            <person name="Bohlmann J."/>
            <person name="van Vuuren H.J."/>
            <person name="Jones S.J."/>
            <person name="Pretorius I.S."/>
            <person name="Schmidt S.A."/>
            <person name="Borneman A.R."/>
        </authorList>
    </citation>
    <scope>NUCLEOTIDE SEQUENCE [LARGE SCALE GENOMIC DNA]</scope>
    <source>
        <strain evidence="3">cv. Chardonnay</strain>
        <tissue evidence="2">Leaf</tissue>
    </source>
</reference>
<evidence type="ECO:0000313" key="3">
    <source>
        <dbReference type="Proteomes" id="UP000288805"/>
    </source>
</evidence>
<dbReference type="EMBL" id="QGNW01001357">
    <property type="protein sequence ID" value="RVW44401.1"/>
    <property type="molecule type" value="Genomic_DNA"/>
</dbReference>
<comment type="caution">
    <text evidence="2">The sequence shown here is derived from an EMBL/GenBank/DDBJ whole genome shotgun (WGS) entry which is preliminary data.</text>
</comment>
<gene>
    <name evidence="2" type="ORF">CK203_070998</name>
</gene>
<evidence type="ECO:0000313" key="2">
    <source>
        <dbReference type="EMBL" id="RVW44401.1"/>
    </source>
</evidence>
<dbReference type="Proteomes" id="UP000288805">
    <property type="component" value="Unassembled WGS sequence"/>
</dbReference>
<dbReference type="InterPro" id="IPR013103">
    <property type="entry name" value="RVT_2"/>
</dbReference>
<feature type="domain" description="Reverse transcriptase Ty1/copia-type" evidence="1">
    <location>
        <begin position="8"/>
        <end position="79"/>
    </location>
</feature>
<organism evidence="2 3">
    <name type="scientific">Vitis vinifera</name>
    <name type="common">Grape</name>
    <dbReference type="NCBI Taxonomy" id="29760"/>
    <lineage>
        <taxon>Eukaryota</taxon>
        <taxon>Viridiplantae</taxon>
        <taxon>Streptophyta</taxon>
        <taxon>Embryophyta</taxon>
        <taxon>Tracheophyta</taxon>
        <taxon>Spermatophyta</taxon>
        <taxon>Magnoliopsida</taxon>
        <taxon>eudicotyledons</taxon>
        <taxon>Gunneridae</taxon>
        <taxon>Pentapetalae</taxon>
        <taxon>rosids</taxon>
        <taxon>Vitales</taxon>
        <taxon>Vitaceae</taxon>
        <taxon>Viteae</taxon>
        <taxon>Vitis</taxon>
    </lineage>
</organism>